<dbReference type="InterPro" id="IPR050109">
    <property type="entry name" value="HTH-type_TetR-like_transc_reg"/>
</dbReference>
<keyword evidence="3" id="KW-0804">Transcription</keyword>
<dbReference type="GO" id="GO:0003700">
    <property type="term" value="F:DNA-binding transcription factor activity"/>
    <property type="evidence" value="ECO:0007669"/>
    <property type="project" value="TreeGrafter"/>
</dbReference>
<dbReference type="InterPro" id="IPR001647">
    <property type="entry name" value="HTH_TetR"/>
</dbReference>
<name>A0A844AY47_9BURK</name>
<evidence type="ECO:0000256" key="1">
    <source>
        <dbReference type="ARBA" id="ARBA00023015"/>
    </source>
</evidence>
<gene>
    <name evidence="7" type="ORF">GHT07_19530</name>
</gene>
<dbReference type="PANTHER" id="PTHR30055:SF234">
    <property type="entry name" value="HTH-TYPE TRANSCRIPTIONAL REGULATOR BETI"/>
    <property type="match status" value="1"/>
</dbReference>
<dbReference type="InterPro" id="IPR036271">
    <property type="entry name" value="Tet_transcr_reg_TetR-rel_C_sf"/>
</dbReference>
<dbReference type="PROSITE" id="PS50977">
    <property type="entry name" value="HTH_TETR_2"/>
    <property type="match status" value="1"/>
</dbReference>
<evidence type="ECO:0000256" key="3">
    <source>
        <dbReference type="ARBA" id="ARBA00023163"/>
    </source>
</evidence>
<evidence type="ECO:0000256" key="5">
    <source>
        <dbReference type="SAM" id="MobiDB-lite"/>
    </source>
</evidence>
<reference evidence="7 8" key="1">
    <citation type="submission" date="2019-11" db="EMBL/GenBank/DDBJ databases">
        <title>Caenimonas koreensis gen. nov., sp. nov., isolated from activated sludge.</title>
        <authorList>
            <person name="Seung H.R."/>
        </authorList>
    </citation>
    <scope>NUCLEOTIDE SEQUENCE [LARGE SCALE GENOMIC DNA]</scope>
    <source>
        <strain evidence="7 8">EMB320</strain>
    </source>
</reference>
<dbReference type="GO" id="GO:0000976">
    <property type="term" value="F:transcription cis-regulatory region binding"/>
    <property type="evidence" value="ECO:0007669"/>
    <property type="project" value="TreeGrafter"/>
</dbReference>
<comment type="caution">
    <text evidence="7">The sequence shown here is derived from an EMBL/GenBank/DDBJ whole genome shotgun (WGS) entry which is preliminary data.</text>
</comment>
<dbReference type="EMBL" id="WJBU01000025">
    <property type="protein sequence ID" value="MRD49470.1"/>
    <property type="molecule type" value="Genomic_DNA"/>
</dbReference>
<feature type="domain" description="HTH tetR-type" evidence="6">
    <location>
        <begin position="32"/>
        <end position="92"/>
    </location>
</feature>
<dbReference type="AlphaFoldDB" id="A0A844AY47"/>
<protein>
    <submittedName>
        <fullName evidence="7">TetR family transcriptional regulator</fullName>
    </submittedName>
</protein>
<dbReference type="OrthoDB" id="9798857at2"/>
<proteinExistence type="predicted"/>
<evidence type="ECO:0000256" key="4">
    <source>
        <dbReference type="PROSITE-ProRule" id="PRU00335"/>
    </source>
</evidence>
<dbReference type="InterPro" id="IPR041490">
    <property type="entry name" value="KstR2_TetR_C"/>
</dbReference>
<feature type="DNA-binding region" description="H-T-H motif" evidence="4">
    <location>
        <begin position="55"/>
        <end position="74"/>
    </location>
</feature>
<dbReference type="Pfam" id="PF00440">
    <property type="entry name" value="TetR_N"/>
    <property type="match status" value="1"/>
</dbReference>
<dbReference type="SUPFAM" id="SSF48498">
    <property type="entry name" value="Tetracyclin repressor-like, C-terminal domain"/>
    <property type="match status" value="1"/>
</dbReference>
<dbReference type="InterPro" id="IPR009057">
    <property type="entry name" value="Homeodomain-like_sf"/>
</dbReference>
<accession>A0A844AY47</accession>
<evidence type="ECO:0000259" key="6">
    <source>
        <dbReference type="PROSITE" id="PS50977"/>
    </source>
</evidence>
<keyword evidence="2 4" id="KW-0238">DNA-binding</keyword>
<feature type="region of interest" description="Disordered" evidence="5">
    <location>
        <begin position="1"/>
        <end position="37"/>
    </location>
</feature>
<dbReference type="PANTHER" id="PTHR30055">
    <property type="entry name" value="HTH-TYPE TRANSCRIPTIONAL REGULATOR RUTR"/>
    <property type="match status" value="1"/>
</dbReference>
<keyword evidence="1" id="KW-0805">Transcription regulation</keyword>
<dbReference type="SUPFAM" id="SSF46689">
    <property type="entry name" value="Homeodomain-like"/>
    <property type="match status" value="1"/>
</dbReference>
<evidence type="ECO:0000256" key="2">
    <source>
        <dbReference type="ARBA" id="ARBA00023125"/>
    </source>
</evidence>
<keyword evidence="8" id="KW-1185">Reference proteome</keyword>
<sequence length="226" mass="24955">MPMDMTAEHTLPALQKRPRGRPRKSDEDRGDGNRRGELLRSAARLFRRKGFGGTSTRDIAAATGMRSGSPFYHFESKQALLYAVMDEGMRSAISKQAAAMQQAACPGAGSSRGLAPVAQLRALIRNHFDILLGHGNDFIPVMLYEARSITRSQRAALAHLQGEYEAPWIPVLESLREGGLLKADVKIARLLIFGALNWSVQWFDRRKGASLDELTEQAMQLFTGTS</sequence>
<feature type="compositionally biased region" description="Basic and acidic residues" evidence="5">
    <location>
        <begin position="23"/>
        <end position="37"/>
    </location>
</feature>
<dbReference type="Proteomes" id="UP000487350">
    <property type="component" value="Unassembled WGS sequence"/>
</dbReference>
<dbReference type="RefSeq" id="WP_153586816.1">
    <property type="nucleotide sequence ID" value="NZ_WJBU01000025.1"/>
</dbReference>
<dbReference type="Gene3D" id="1.10.357.10">
    <property type="entry name" value="Tetracycline Repressor, domain 2"/>
    <property type="match status" value="1"/>
</dbReference>
<organism evidence="7 8">
    <name type="scientific">Caenimonas koreensis DSM 17982</name>
    <dbReference type="NCBI Taxonomy" id="1121255"/>
    <lineage>
        <taxon>Bacteria</taxon>
        <taxon>Pseudomonadati</taxon>
        <taxon>Pseudomonadota</taxon>
        <taxon>Betaproteobacteria</taxon>
        <taxon>Burkholderiales</taxon>
        <taxon>Comamonadaceae</taxon>
        <taxon>Caenimonas</taxon>
    </lineage>
</organism>
<dbReference type="Pfam" id="PF17932">
    <property type="entry name" value="TetR_C_24"/>
    <property type="match status" value="1"/>
</dbReference>
<evidence type="ECO:0000313" key="8">
    <source>
        <dbReference type="Proteomes" id="UP000487350"/>
    </source>
</evidence>
<dbReference type="PRINTS" id="PR00455">
    <property type="entry name" value="HTHTETR"/>
</dbReference>
<evidence type="ECO:0000313" key="7">
    <source>
        <dbReference type="EMBL" id="MRD49470.1"/>
    </source>
</evidence>